<feature type="non-terminal residue" evidence="1">
    <location>
        <position position="1"/>
    </location>
</feature>
<proteinExistence type="predicted"/>
<comment type="caution">
    <text evidence="1">The sequence shown here is derived from an EMBL/GenBank/DDBJ whole genome shotgun (WGS) entry which is preliminary data.</text>
</comment>
<name>A0A813J6H6_POLGL</name>
<reference evidence="1" key="1">
    <citation type="submission" date="2021-02" db="EMBL/GenBank/DDBJ databases">
        <authorList>
            <person name="Dougan E. K."/>
            <person name="Rhodes N."/>
            <person name="Thang M."/>
            <person name="Chan C."/>
        </authorList>
    </citation>
    <scope>NUCLEOTIDE SEQUENCE</scope>
</reference>
<protein>
    <submittedName>
        <fullName evidence="1">Uncharacterized protein</fullName>
    </submittedName>
</protein>
<dbReference type="AlphaFoldDB" id="A0A813J6H6"/>
<evidence type="ECO:0000313" key="2">
    <source>
        <dbReference type="Proteomes" id="UP000626109"/>
    </source>
</evidence>
<organism evidence="1 2">
    <name type="scientific">Polarella glacialis</name>
    <name type="common">Dinoflagellate</name>
    <dbReference type="NCBI Taxonomy" id="89957"/>
    <lineage>
        <taxon>Eukaryota</taxon>
        <taxon>Sar</taxon>
        <taxon>Alveolata</taxon>
        <taxon>Dinophyceae</taxon>
        <taxon>Suessiales</taxon>
        <taxon>Suessiaceae</taxon>
        <taxon>Polarella</taxon>
    </lineage>
</organism>
<dbReference type="Proteomes" id="UP000626109">
    <property type="component" value="Unassembled WGS sequence"/>
</dbReference>
<accession>A0A813J6H6</accession>
<gene>
    <name evidence="1" type="ORF">PGLA2088_LOCUS16722</name>
</gene>
<dbReference type="EMBL" id="CAJNNW010021371">
    <property type="protein sequence ID" value="CAE8667819.1"/>
    <property type="molecule type" value="Genomic_DNA"/>
</dbReference>
<evidence type="ECO:0000313" key="1">
    <source>
        <dbReference type="EMBL" id="CAE8667819.1"/>
    </source>
</evidence>
<sequence>SCKAGTGEPGLRERSTCSCSSTLAASSHRSCVASSAPHGGLCASGLVVVSASRSSSSSCSLRGCPPCPASRSRGSAAACCTSCSSSPGFHVDQTSCTGDEEGLISRLEFSQPRP</sequence>
<feature type="non-terminal residue" evidence="1">
    <location>
        <position position="114"/>
    </location>
</feature>